<protein>
    <recommendedName>
        <fullName evidence="2">Reverse transcriptase domain-containing protein</fullName>
    </recommendedName>
</protein>
<dbReference type="PANTHER" id="PTHR33116:SF86">
    <property type="entry name" value="REVERSE TRANSCRIPTASE DOMAIN-CONTAINING PROTEIN"/>
    <property type="match status" value="1"/>
</dbReference>
<keyword evidence="4" id="KW-1185">Reference proteome</keyword>
<proteinExistence type="predicted"/>
<feature type="domain" description="Reverse transcriptase" evidence="2">
    <location>
        <begin position="311"/>
        <end position="429"/>
    </location>
</feature>
<evidence type="ECO:0000313" key="4">
    <source>
        <dbReference type="Proteomes" id="UP001327560"/>
    </source>
</evidence>
<sequence length="607" mass="68554">MDDFFSVPSQETAVIQSSNSPTLIGGDFIAILRAQEKIGGADFMSHMIEDLQHFINSAWHIAWPNWHSTHLDIIGGDHCPLLLHAIGFRKRRPSFKFNKRWLAIPQLEAIIINTWNMDVAGSPQFRIHCKLKSIQAAILSWLKSNKTAMMKQPWLNAQTLPLNLRKPSKMKKLSGNKNQELNGSPKGTETLPSSMPPPAFDEVTTLFTDLKMAPVNGSKGHSLLLKSPSCISNPSSTRLIHQTLIRPSLHLVVGSPAELIVDSALGPDGFTGHFYRHFWYLIGPEVSEAAKSFFRSRKLLQSLNHTGIALIPKAKVIQEMQHLRPISLNNFIYKIFSKMLVFRKQPIMDLIISDNQCAFIKHRLIFDNILLAHELTNYLKMKQRTNSHDMAKKLDMSKAFDRLEWPFVIASLNRMGFHPHFTKLILQCINSVSYFILVGADVHPATIIQSILSRFASFSGQQVNTSKSALYFSKHCPEHLRLSISSLLSISNIGFDEKYLGLPPIVSRSKRSTFEFVIAEIQSKTRSWSSKLLSKAGRTVLIKAVLNSIPTYSMSCFFLSDTICNLISKACSDFWWSAKLGKRSIHWIKWQQLCSSFSSGGLSFRDC</sequence>
<feature type="region of interest" description="Disordered" evidence="1">
    <location>
        <begin position="168"/>
        <end position="197"/>
    </location>
</feature>
<dbReference type="InterPro" id="IPR000477">
    <property type="entry name" value="RT_dom"/>
</dbReference>
<feature type="compositionally biased region" description="Polar residues" evidence="1">
    <location>
        <begin position="175"/>
        <end position="193"/>
    </location>
</feature>
<evidence type="ECO:0000259" key="2">
    <source>
        <dbReference type="Pfam" id="PF00078"/>
    </source>
</evidence>
<dbReference type="PANTHER" id="PTHR33116">
    <property type="entry name" value="REVERSE TRANSCRIPTASE ZINC-BINDING DOMAIN-CONTAINING PROTEIN-RELATED-RELATED"/>
    <property type="match status" value="1"/>
</dbReference>
<dbReference type="Pfam" id="PF00078">
    <property type="entry name" value="RVT_1"/>
    <property type="match status" value="1"/>
</dbReference>
<organism evidence="3 4">
    <name type="scientific">Canna indica</name>
    <name type="common">Indian-shot</name>
    <dbReference type="NCBI Taxonomy" id="4628"/>
    <lineage>
        <taxon>Eukaryota</taxon>
        <taxon>Viridiplantae</taxon>
        <taxon>Streptophyta</taxon>
        <taxon>Embryophyta</taxon>
        <taxon>Tracheophyta</taxon>
        <taxon>Spermatophyta</taxon>
        <taxon>Magnoliopsida</taxon>
        <taxon>Liliopsida</taxon>
        <taxon>Zingiberales</taxon>
        <taxon>Cannaceae</taxon>
        <taxon>Canna</taxon>
    </lineage>
</organism>
<gene>
    <name evidence="3" type="ORF">Cni_G14086</name>
</gene>
<dbReference type="AlphaFoldDB" id="A0AAQ3KAR8"/>
<name>A0AAQ3KAR8_9LILI</name>
<dbReference type="Proteomes" id="UP001327560">
    <property type="component" value="Chromosome 4"/>
</dbReference>
<accession>A0AAQ3KAR8</accession>
<dbReference type="EMBL" id="CP136893">
    <property type="protein sequence ID" value="WOL05358.1"/>
    <property type="molecule type" value="Genomic_DNA"/>
</dbReference>
<evidence type="ECO:0000256" key="1">
    <source>
        <dbReference type="SAM" id="MobiDB-lite"/>
    </source>
</evidence>
<dbReference type="CDD" id="cd01650">
    <property type="entry name" value="RT_nLTR_like"/>
    <property type="match status" value="1"/>
</dbReference>
<reference evidence="3 4" key="1">
    <citation type="submission" date="2023-10" db="EMBL/GenBank/DDBJ databases">
        <title>Chromosome-scale genome assembly provides insights into flower coloration mechanisms of Canna indica.</title>
        <authorList>
            <person name="Li C."/>
        </authorList>
    </citation>
    <scope>NUCLEOTIDE SEQUENCE [LARGE SCALE GENOMIC DNA]</scope>
    <source>
        <tissue evidence="3">Flower</tissue>
    </source>
</reference>
<evidence type="ECO:0000313" key="3">
    <source>
        <dbReference type="EMBL" id="WOL05358.1"/>
    </source>
</evidence>